<dbReference type="EMBL" id="BOVK01000003">
    <property type="protein sequence ID" value="GIQ67446.1"/>
    <property type="molecule type" value="Genomic_DNA"/>
</dbReference>
<dbReference type="Pfam" id="PF10668">
    <property type="entry name" value="Phage_terminase"/>
    <property type="match status" value="1"/>
</dbReference>
<evidence type="ECO:0000313" key="4">
    <source>
        <dbReference type="Proteomes" id="UP000677918"/>
    </source>
</evidence>
<dbReference type="Proteomes" id="UP000677918">
    <property type="component" value="Unassembled WGS sequence"/>
</dbReference>
<accession>A0A8J4M1E4</accession>
<name>A0A8J4M1E4_9BACL</name>
<gene>
    <name evidence="3" type="ORF">XYCOK13_02700</name>
</gene>
<feature type="domain" description="PBSX phage terminase small subunit-like N-terminal" evidence="2">
    <location>
        <begin position="1"/>
        <end position="63"/>
    </location>
</feature>
<evidence type="ECO:0000313" key="3">
    <source>
        <dbReference type="EMBL" id="GIQ67446.1"/>
    </source>
</evidence>
<dbReference type="RefSeq" id="WP_213410034.1">
    <property type="nucleotide sequence ID" value="NZ_BOVK01000003.1"/>
</dbReference>
<evidence type="ECO:0000259" key="2">
    <source>
        <dbReference type="Pfam" id="PF10668"/>
    </source>
</evidence>
<comment type="caution">
    <text evidence="3">The sequence shown here is derived from an EMBL/GenBank/DDBJ whole genome shotgun (WGS) entry which is preliminary data.</text>
</comment>
<organism evidence="3 4">
    <name type="scientific">Xylanibacillus composti</name>
    <dbReference type="NCBI Taxonomy" id="1572762"/>
    <lineage>
        <taxon>Bacteria</taxon>
        <taxon>Bacillati</taxon>
        <taxon>Bacillota</taxon>
        <taxon>Bacilli</taxon>
        <taxon>Bacillales</taxon>
        <taxon>Paenibacillaceae</taxon>
        <taxon>Xylanibacillus</taxon>
    </lineage>
</organism>
<proteinExistence type="predicted"/>
<dbReference type="AlphaFoldDB" id="A0A8J4M1E4"/>
<evidence type="ECO:0000256" key="1">
    <source>
        <dbReference type="SAM" id="MobiDB-lite"/>
    </source>
</evidence>
<feature type="region of interest" description="Disordered" evidence="1">
    <location>
        <begin position="52"/>
        <end position="106"/>
    </location>
</feature>
<dbReference type="InterPro" id="IPR018925">
    <property type="entry name" value="XtmA-like_N"/>
</dbReference>
<sequence>MARARDPNRDKAKEIWLQHGGQITNRRIAELLGVDEKKVAVWKQRDKWNVVQQSDSNVVQQKKKGAPKGNKNAVGNKGGAPKGNQNAKGNRGGKGGPPGNKKAVRTGEHETIWWDTLDEDEQGLLADIDTDPVAQANETITLLTIRERRMLLRIQRLTAGLTESQKRTLQQLRTKKEAVPLHDERTGQTRTIINARDELVTTEIEETKYRAIEDILRIEEALTRVQDKKLKAIELKNKLIAVDEEKEARTAILQIELQQLQGGAGATQSWTDALKKIAERRKARVNSDE</sequence>
<reference evidence="3" key="1">
    <citation type="submission" date="2021-04" db="EMBL/GenBank/DDBJ databases">
        <title>Draft genome sequence of Xylanibacillus composti strain K13.</title>
        <authorList>
            <person name="Uke A."/>
            <person name="Chhe C."/>
            <person name="Baramee S."/>
            <person name="Kosugi A."/>
        </authorList>
    </citation>
    <scope>NUCLEOTIDE SEQUENCE</scope>
    <source>
        <strain evidence="3">K13</strain>
    </source>
</reference>
<protein>
    <recommendedName>
        <fullName evidence="2">PBSX phage terminase small subunit-like N-terminal domain-containing protein</fullName>
    </recommendedName>
</protein>
<keyword evidence="4" id="KW-1185">Reference proteome</keyword>